<gene>
    <name evidence="1" type="ORF">SAMN05421783_12010</name>
</gene>
<accession>A0A1H3AJU4</accession>
<dbReference type="AlphaFoldDB" id="A0A1H3AJU4"/>
<proteinExistence type="predicted"/>
<sequence length="74" mass="7667">MFEKSALTAASFFQSATIRLYRARVHFCAGSLLTPSTDAPSMSTEAQTPMSSGPSSVSISVAAAVVTACPPMTH</sequence>
<keyword evidence="2" id="KW-1185">Reference proteome</keyword>
<protein>
    <submittedName>
        <fullName evidence="1">Uncharacterized protein</fullName>
    </submittedName>
</protein>
<organism evidence="1 2">
    <name type="scientific">Thiocapsa roseopersicina</name>
    <dbReference type="NCBI Taxonomy" id="1058"/>
    <lineage>
        <taxon>Bacteria</taxon>
        <taxon>Pseudomonadati</taxon>
        <taxon>Pseudomonadota</taxon>
        <taxon>Gammaproteobacteria</taxon>
        <taxon>Chromatiales</taxon>
        <taxon>Chromatiaceae</taxon>
        <taxon>Thiocapsa</taxon>
    </lineage>
</organism>
<name>A0A1H3AJU4_THIRO</name>
<reference evidence="2" key="1">
    <citation type="submission" date="2016-10" db="EMBL/GenBank/DDBJ databases">
        <authorList>
            <person name="Varghese N."/>
            <person name="Submissions S."/>
        </authorList>
    </citation>
    <scope>NUCLEOTIDE SEQUENCE [LARGE SCALE GENOMIC DNA]</scope>
    <source>
        <strain evidence="2">DSM 217</strain>
    </source>
</reference>
<evidence type="ECO:0000313" key="2">
    <source>
        <dbReference type="Proteomes" id="UP000198816"/>
    </source>
</evidence>
<evidence type="ECO:0000313" key="1">
    <source>
        <dbReference type="EMBL" id="SDX29711.1"/>
    </source>
</evidence>
<dbReference type="EMBL" id="FNNZ01000020">
    <property type="protein sequence ID" value="SDX29711.1"/>
    <property type="molecule type" value="Genomic_DNA"/>
</dbReference>
<dbReference type="Proteomes" id="UP000198816">
    <property type="component" value="Unassembled WGS sequence"/>
</dbReference>